<comment type="function">
    <text evidence="2">Catalyzes the reversible cyclization of carbamoyl aspartate to dihydroorotate.</text>
</comment>
<dbReference type="GO" id="GO:0004038">
    <property type="term" value="F:allantoinase activity"/>
    <property type="evidence" value="ECO:0007669"/>
    <property type="project" value="TreeGrafter"/>
</dbReference>
<evidence type="ECO:0000256" key="5">
    <source>
        <dbReference type="ARBA" id="ARBA00022801"/>
    </source>
</evidence>
<keyword evidence="5 7" id="KW-0378">Hydrolase</keyword>
<sequence length="456" mass="50971">MSSILIINARVVNEGRILEQDVLIKNGLIEKIGGDLKHFAADKIIDAAGKYLLPGVIDDQVHFREPGLTHKATIYSEAKAAVAGGVTSFMEMPNTVPNALTQSLLEDKYQIASQTSLANYSFFMGASNDNYDEVMQTICPDVCGIKIFMGSSTGNMLVDAPEVLEKLFANAPCLIATHCEDEPTVRQRTEMFKQQYGDNVPYNIHALIRNEEACYKSSSMAVELAKKHGTRLHILHISTGEETELFEVGSYGNSTVSESDKRQKRITSEACVHHLWFDAEDYHRLGAQIKCNPAIKAPHHKEKIFQALLDNRIDVIATDHAPHTWEEKSKGYWAAPSGLPLVQHSLNIMLEFVQQGKISIERVVEKMSHAVADVFQIDRRGYIREGYWADLVLVDLNQPTTVTKENILFKCGWSPLEGNTFQSGITHTIVSGHLVYANGVFDESERGKRLYFTRTV</sequence>
<dbReference type="PANTHER" id="PTHR43668">
    <property type="entry name" value="ALLANTOINASE"/>
    <property type="match status" value="1"/>
</dbReference>
<dbReference type="Gene3D" id="2.30.40.10">
    <property type="entry name" value="Urease, subunit C, domain 1"/>
    <property type="match status" value="1"/>
</dbReference>
<dbReference type="GO" id="GO:0006145">
    <property type="term" value="P:purine nucleobase catabolic process"/>
    <property type="evidence" value="ECO:0007669"/>
    <property type="project" value="TreeGrafter"/>
</dbReference>
<comment type="similarity">
    <text evidence="3">Belongs to the metallo-dependent hydrolases superfamily. DHOase family. Class I DHOase subfamily.</text>
</comment>
<dbReference type="AlphaFoldDB" id="A0A344TM05"/>
<dbReference type="Gene3D" id="3.20.20.140">
    <property type="entry name" value="Metal-dependent hydrolases"/>
    <property type="match status" value="1"/>
</dbReference>
<dbReference type="SUPFAM" id="SSF51556">
    <property type="entry name" value="Metallo-dependent hydrolases"/>
    <property type="match status" value="1"/>
</dbReference>
<organism evidence="7 8">
    <name type="scientific">Runella rosea</name>
    <dbReference type="NCBI Taxonomy" id="2259595"/>
    <lineage>
        <taxon>Bacteria</taxon>
        <taxon>Pseudomonadati</taxon>
        <taxon>Bacteroidota</taxon>
        <taxon>Cytophagia</taxon>
        <taxon>Cytophagales</taxon>
        <taxon>Spirosomataceae</taxon>
        <taxon>Runella</taxon>
    </lineage>
</organism>
<dbReference type="InterPro" id="IPR032466">
    <property type="entry name" value="Metal_Hydrolase"/>
</dbReference>
<dbReference type="InterPro" id="IPR002195">
    <property type="entry name" value="Dihydroorotase_CS"/>
</dbReference>
<dbReference type="OrthoDB" id="9765462at2"/>
<dbReference type="SUPFAM" id="SSF51338">
    <property type="entry name" value="Composite domain of metallo-dependent hydrolases"/>
    <property type="match status" value="1"/>
</dbReference>
<dbReference type="GO" id="GO:0046872">
    <property type="term" value="F:metal ion binding"/>
    <property type="evidence" value="ECO:0007669"/>
    <property type="project" value="UniProtKB-KW"/>
</dbReference>
<dbReference type="EC" id="3.5.2.3" evidence="7"/>
<dbReference type="EMBL" id="CP030850">
    <property type="protein sequence ID" value="AXE19676.1"/>
    <property type="molecule type" value="Genomic_DNA"/>
</dbReference>
<dbReference type="GO" id="GO:0005737">
    <property type="term" value="C:cytoplasm"/>
    <property type="evidence" value="ECO:0007669"/>
    <property type="project" value="TreeGrafter"/>
</dbReference>
<evidence type="ECO:0000256" key="2">
    <source>
        <dbReference type="ARBA" id="ARBA00002368"/>
    </source>
</evidence>
<evidence type="ECO:0000313" key="7">
    <source>
        <dbReference type="EMBL" id="AXE19676.1"/>
    </source>
</evidence>
<keyword evidence="8" id="KW-1185">Reference proteome</keyword>
<name>A0A344TM05_9BACT</name>
<evidence type="ECO:0000259" key="6">
    <source>
        <dbReference type="Pfam" id="PF01979"/>
    </source>
</evidence>
<dbReference type="GO" id="GO:0004151">
    <property type="term" value="F:dihydroorotase activity"/>
    <property type="evidence" value="ECO:0007669"/>
    <property type="project" value="UniProtKB-EC"/>
</dbReference>
<dbReference type="KEGG" id="run:DR864_19010"/>
<accession>A0A344TM05</accession>
<reference evidence="7 8" key="1">
    <citation type="submission" date="2018-07" db="EMBL/GenBank/DDBJ databases">
        <title>Genome sequencing of Runella.</title>
        <authorList>
            <person name="Baek M.-G."/>
            <person name="Yi H."/>
        </authorList>
    </citation>
    <scope>NUCLEOTIDE SEQUENCE [LARGE SCALE GENOMIC DNA]</scope>
    <source>
        <strain evidence="7 8">HYN0085</strain>
    </source>
</reference>
<protein>
    <submittedName>
        <fullName evidence="7">Dihydroorotase</fullName>
        <ecNumber evidence="7">3.5.2.3</ecNumber>
    </submittedName>
</protein>
<dbReference type="Pfam" id="PF01979">
    <property type="entry name" value="Amidohydro_1"/>
    <property type="match status" value="1"/>
</dbReference>
<dbReference type="NCBIfam" id="NF006688">
    <property type="entry name" value="PRK09236.1"/>
    <property type="match status" value="1"/>
</dbReference>
<dbReference type="InterPro" id="IPR011059">
    <property type="entry name" value="Metal-dep_hydrolase_composite"/>
</dbReference>
<comment type="cofactor">
    <cofactor evidence="1">
        <name>Zn(2+)</name>
        <dbReference type="ChEBI" id="CHEBI:29105"/>
    </cofactor>
</comment>
<keyword evidence="4" id="KW-0479">Metal-binding</keyword>
<feature type="domain" description="Amidohydrolase-related" evidence="6">
    <location>
        <begin position="51"/>
        <end position="435"/>
    </location>
</feature>
<dbReference type="CDD" id="cd01318">
    <property type="entry name" value="DHOase_IIb"/>
    <property type="match status" value="1"/>
</dbReference>
<dbReference type="PROSITE" id="PS00483">
    <property type="entry name" value="DIHYDROOROTASE_2"/>
    <property type="match status" value="1"/>
</dbReference>
<dbReference type="PANTHER" id="PTHR43668:SF4">
    <property type="entry name" value="ALLANTOINASE"/>
    <property type="match status" value="1"/>
</dbReference>
<evidence type="ECO:0000313" key="8">
    <source>
        <dbReference type="Proteomes" id="UP000251993"/>
    </source>
</evidence>
<gene>
    <name evidence="7" type="ORF">DR864_19010</name>
</gene>
<evidence type="ECO:0000256" key="4">
    <source>
        <dbReference type="ARBA" id="ARBA00022723"/>
    </source>
</evidence>
<evidence type="ECO:0000256" key="3">
    <source>
        <dbReference type="ARBA" id="ARBA00010286"/>
    </source>
</evidence>
<dbReference type="InterPro" id="IPR006680">
    <property type="entry name" value="Amidohydro-rel"/>
</dbReference>
<dbReference type="RefSeq" id="WP_114068444.1">
    <property type="nucleotide sequence ID" value="NZ_CP030850.1"/>
</dbReference>
<evidence type="ECO:0000256" key="1">
    <source>
        <dbReference type="ARBA" id="ARBA00001947"/>
    </source>
</evidence>
<dbReference type="InterPro" id="IPR050138">
    <property type="entry name" value="DHOase/Allantoinase_Hydrolase"/>
</dbReference>
<dbReference type="Proteomes" id="UP000251993">
    <property type="component" value="Chromosome"/>
</dbReference>
<proteinExistence type="inferred from homology"/>